<gene>
    <name evidence="1" type="ORF">MAR_035817</name>
</gene>
<evidence type="ECO:0000313" key="2">
    <source>
        <dbReference type="Proteomes" id="UP001164746"/>
    </source>
</evidence>
<protein>
    <submittedName>
        <fullName evidence="1">Uncharacterized protein</fullName>
    </submittedName>
</protein>
<evidence type="ECO:0000313" key="1">
    <source>
        <dbReference type="EMBL" id="WAR10741.1"/>
    </source>
</evidence>
<dbReference type="EMBL" id="CP111018">
    <property type="protein sequence ID" value="WAR10741.1"/>
    <property type="molecule type" value="Genomic_DNA"/>
</dbReference>
<organism evidence="1 2">
    <name type="scientific">Mya arenaria</name>
    <name type="common">Soft-shell clam</name>
    <dbReference type="NCBI Taxonomy" id="6604"/>
    <lineage>
        <taxon>Eukaryota</taxon>
        <taxon>Metazoa</taxon>
        <taxon>Spiralia</taxon>
        <taxon>Lophotrochozoa</taxon>
        <taxon>Mollusca</taxon>
        <taxon>Bivalvia</taxon>
        <taxon>Autobranchia</taxon>
        <taxon>Heteroconchia</taxon>
        <taxon>Euheterodonta</taxon>
        <taxon>Imparidentia</taxon>
        <taxon>Neoheterodontei</taxon>
        <taxon>Myida</taxon>
        <taxon>Myoidea</taxon>
        <taxon>Myidae</taxon>
        <taxon>Mya</taxon>
    </lineage>
</organism>
<dbReference type="Proteomes" id="UP001164746">
    <property type="component" value="Chromosome 7"/>
</dbReference>
<reference evidence="1" key="1">
    <citation type="submission" date="2022-11" db="EMBL/GenBank/DDBJ databases">
        <title>Centuries of genome instability and evolution in soft-shell clam transmissible cancer (bioRxiv).</title>
        <authorList>
            <person name="Hart S.F.M."/>
            <person name="Yonemitsu M.A."/>
            <person name="Giersch R.M."/>
            <person name="Beal B.F."/>
            <person name="Arriagada G."/>
            <person name="Davis B.W."/>
            <person name="Ostrander E.A."/>
            <person name="Goff S.P."/>
            <person name="Metzger M.J."/>
        </authorList>
    </citation>
    <scope>NUCLEOTIDE SEQUENCE</scope>
    <source>
        <strain evidence="1">MELC-2E11</strain>
        <tissue evidence="1">Siphon/mantle</tissue>
    </source>
</reference>
<sequence length="165" mass="18854">MEDGKLQKRIEKGICGSRILTFLLMIDRWVVTKTEWYTDNKQIQIEEPRRDQLFLTGCVPQLSGIDKNKRLIRAEPDLKVTMGALLRHVIIVCPTSTTSKDGEVLKTHRRGVTIPDNVSPESQVCQYAFFHPELLIRKSYETFPVIKSSGVVRIANTCGWSTLKH</sequence>
<keyword evidence="2" id="KW-1185">Reference proteome</keyword>
<name>A0ABY7EPK6_MYAAR</name>
<proteinExistence type="predicted"/>
<accession>A0ABY7EPK6</accession>